<proteinExistence type="predicted"/>
<keyword evidence="3" id="KW-1185">Reference proteome</keyword>
<evidence type="ECO:0000259" key="1">
    <source>
        <dbReference type="Pfam" id="PF07561"/>
    </source>
</evidence>
<name>A0A1D8JGA1_9BACL</name>
<dbReference type="KEGG" id="surl:BI350_09415"/>
<evidence type="ECO:0000313" key="2">
    <source>
        <dbReference type="EMBL" id="AOV07728.1"/>
    </source>
</evidence>
<gene>
    <name evidence="2" type="ORF">BI350_09415</name>
</gene>
<reference evidence="2 3" key="1">
    <citation type="submission" date="2016-09" db="EMBL/GenBank/DDBJ databases">
        <title>Complete genome sequence of the Lysinibacillus sphaericus LMG 22257, a specie of Bacillus with ureolytic activity that can effectively biodeposit calcium carbonate.</title>
        <authorList>
            <person name="Yan W."/>
        </authorList>
    </citation>
    <scope>NUCLEOTIDE SEQUENCE [LARGE SCALE GENOMIC DNA]</scope>
    <source>
        <strain evidence="2 3">LMG 22257</strain>
    </source>
</reference>
<evidence type="ECO:0000313" key="3">
    <source>
        <dbReference type="Proteomes" id="UP000185746"/>
    </source>
</evidence>
<sequence length="51" mass="5760">MAQEILCEVNNCKFWSNGNKCSAKSIYVVSQKGKRAKSSEETDCKTFVPRD</sequence>
<organism evidence="2 3">
    <name type="scientific">Sporosarcina ureilytica</name>
    <dbReference type="NCBI Taxonomy" id="298596"/>
    <lineage>
        <taxon>Bacteria</taxon>
        <taxon>Bacillati</taxon>
        <taxon>Bacillota</taxon>
        <taxon>Bacilli</taxon>
        <taxon>Bacillales</taxon>
        <taxon>Caryophanaceae</taxon>
        <taxon>Sporosarcina</taxon>
    </lineage>
</organism>
<accession>A0A1D8JGA1</accession>
<dbReference type="Pfam" id="PF07561">
    <property type="entry name" value="DUF1540"/>
    <property type="match status" value="1"/>
</dbReference>
<dbReference type="InterPro" id="IPR011437">
    <property type="entry name" value="DUF1540"/>
</dbReference>
<feature type="domain" description="DUF1540" evidence="1">
    <location>
        <begin position="5"/>
        <end position="47"/>
    </location>
</feature>
<protein>
    <submittedName>
        <fullName evidence="2">DUF1540 domain-containing protein</fullName>
    </submittedName>
</protein>
<dbReference type="Proteomes" id="UP000185746">
    <property type="component" value="Chromosome"/>
</dbReference>
<dbReference type="EMBL" id="CP017560">
    <property type="protein sequence ID" value="AOV07728.1"/>
    <property type="molecule type" value="Genomic_DNA"/>
</dbReference>
<dbReference type="AlphaFoldDB" id="A0A1D8JGA1"/>
<dbReference type="RefSeq" id="WP_075527866.1">
    <property type="nucleotide sequence ID" value="NZ_CP017560.1"/>
</dbReference>